<organism evidence="2 3">
    <name type="scientific">Methylibium petroleiphilum (strain ATCC BAA-1232 / LMG 22953 / PM1)</name>
    <dbReference type="NCBI Taxonomy" id="420662"/>
    <lineage>
        <taxon>Bacteria</taxon>
        <taxon>Pseudomonadati</taxon>
        <taxon>Pseudomonadota</taxon>
        <taxon>Betaproteobacteria</taxon>
        <taxon>Burkholderiales</taxon>
        <taxon>Sphaerotilaceae</taxon>
        <taxon>Methylibium</taxon>
    </lineage>
</organism>
<dbReference type="STRING" id="420662.Mpe_A0762"/>
<evidence type="ECO:0000313" key="2">
    <source>
        <dbReference type="EMBL" id="ABM93724.1"/>
    </source>
</evidence>
<dbReference type="InterPro" id="IPR045808">
    <property type="entry name" value="Hr_FBXL5"/>
</dbReference>
<sequence>MRTTPPRFDIYAPIHKALRLFMTDTLQRLGRLDLDDPQDLAAGLGQLDTLLGAASSHLQHENDCIHPALELQQAGASQRIAGEHREHLDIIATLRAHAAALRAAPEAATAHRLYRQLAAFVAENFEHMDMEETRHNQALWAGYSDAELQAIEHRILAGIGPQEMSLWLRWLILALNPTERAQLIAGLPPAAREPVLDSARALLDDGAWGKLCRALGRKVAPGLVEA</sequence>
<dbReference type="EMBL" id="CP000555">
    <property type="protein sequence ID" value="ABM93724.1"/>
    <property type="molecule type" value="Genomic_DNA"/>
</dbReference>
<name>A2SDT5_METPP</name>
<dbReference type="GO" id="GO:0006879">
    <property type="term" value="P:intracellular iron ion homeostasis"/>
    <property type="evidence" value="ECO:0007669"/>
    <property type="project" value="InterPro"/>
</dbReference>
<dbReference type="CDD" id="cd12109">
    <property type="entry name" value="Hr_FBXL5"/>
    <property type="match status" value="1"/>
</dbReference>
<dbReference type="Proteomes" id="UP000000366">
    <property type="component" value="Chromosome"/>
</dbReference>
<dbReference type="InterPro" id="IPR012312">
    <property type="entry name" value="Hemerythrin-like"/>
</dbReference>
<keyword evidence="3" id="KW-1185">Reference proteome</keyword>
<proteinExistence type="predicted"/>
<dbReference type="HOGENOM" id="CLU_103728_0_0_4"/>
<dbReference type="eggNOG" id="ENOG502ZARX">
    <property type="taxonomic scope" value="Bacteria"/>
</dbReference>
<protein>
    <recommendedName>
        <fullName evidence="1">Hemerythrin-like domain-containing protein</fullName>
    </recommendedName>
</protein>
<feature type="domain" description="Hemerythrin-like" evidence="1">
    <location>
        <begin position="15"/>
        <end position="133"/>
    </location>
</feature>
<accession>A2SDT5</accession>
<reference evidence="2 3" key="1">
    <citation type="journal article" date="2007" name="J. Bacteriol.">
        <title>Whole-genome analysis of the methyl tert-butyl ether-degrading beta-proteobacterium Methylibium petroleiphilum PM1.</title>
        <authorList>
            <person name="Kane S.R."/>
            <person name="Chakicherla A.Y."/>
            <person name="Chain P.S.G."/>
            <person name="Schmidt R."/>
            <person name="Shin M.W."/>
            <person name="Legler T.C."/>
            <person name="Scow K.M."/>
            <person name="Larimer F.W."/>
            <person name="Lucas S.M."/>
            <person name="Richardson P.M."/>
            <person name="Hristova K.R."/>
        </authorList>
    </citation>
    <scope>NUCLEOTIDE SEQUENCE [LARGE SCALE GENOMIC DNA]</scope>
    <source>
        <strain evidence="3">ATCC BAA-1232 / LMG 22953 / PM1</strain>
    </source>
</reference>
<gene>
    <name evidence="2" type="ordered locus">Mpe_A0762</name>
</gene>
<dbReference type="KEGG" id="mpt:Mpe_A0762"/>
<evidence type="ECO:0000313" key="3">
    <source>
        <dbReference type="Proteomes" id="UP000000366"/>
    </source>
</evidence>
<evidence type="ECO:0000259" key="1">
    <source>
        <dbReference type="Pfam" id="PF01814"/>
    </source>
</evidence>
<dbReference type="Pfam" id="PF01814">
    <property type="entry name" value="Hemerythrin"/>
    <property type="match status" value="1"/>
</dbReference>
<dbReference type="Gene3D" id="1.20.120.520">
    <property type="entry name" value="nmb1532 protein domain like"/>
    <property type="match status" value="1"/>
</dbReference>
<dbReference type="AlphaFoldDB" id="A2SDT5"/>
<dbReference type="RefSeq" id="WP_011828362.1">
    <property type="nucleotide sequence ID" value="NC_008825.1"/>
</dbReference>